<dbReference type="EMBL" id="CP000789">
    <property type="protein sequence ID" value="ABU72413.1"/>
    <property type="molecule type" value="Genomic_DNA"/>
</dbReference>
<comment type="subunit">
    <text evidence="2">The pili are polar flexible filaments of about 5.4 nanometers diameter and 2.5 micrometers average length; they consist of only a single polypeptide chain arranged in a helical configuration of five subunits per turn in the assembled pilus.</text>
</comment>
<dbReference type="InterPro" id="IPR012902">
    <property type="entry name" value="N_methyl_site"/>
</dbReference>
<feature type="transmembrane region" description="Helical" evidence="5">
    <location>
        <begin position="12"/>
        <end position="35"/>
    </location>
</feature>
<dbReference type="NCBIfam" id="TIGR02532">
    <property type="entry name" value="IV_pilin_GFxxxE"/>
    <property type="match status" value="1"/>
</dbReference>
<protein>
    <recommendedName>
        <fullName evidence="8">Prepilin-type N-terminal cleavage/methylation domain-containing protein</fullName>
    </recommendedName>
</protein>
<dbReference type="Pfam" id="PF00114">
    <property type="entry name" value="Pilin"/>
    <property type="match status" value="1"/>
</dbReference>
<evidence type="ECO:0000313" key="6">
    <source>
        <dbReference type="EMBL" id="ABU72413.1"/>
    </source>
</evidence>
<dbReference type="GO" id="GO:0044096">
    <property type="term" value="C:type IV pilus"/>
    <property type="evidence" value="ECO:0007669"/>
    <property type="project" value="TreeGrafter"/>
</dbReference>
<dbReference type="GO" id="GO:0015628">
    <property type="term" value="P:protein secretion by the type II secretion system"/>
    <property type="evidence" value="ECO:0007669"/>
    <property type="project" value="InterPro"/>
</dbReference>
<comment type="similarity">
    <text evidence="1 4">Belongs to the N-Me-Phe pilin family.</text>
</comment>
<dbReference type="PATRIC" id="fig|338187.25.peg.2734"/>
<keyword evidence="4" id="KW-0281">Fimbrium</keyword>
<dbReference type="PROSITE" id="PS00409">
    <property type="entry name" value="PROKAR_NTER_METHYL"/>
    <property type="match status" value="1"/>
</dbReference>
<dbReference type="Pfam" id="PF07963">
    <property type="entry name" value="N_methyl"/>
    <property type="match status" value="1"/>
</dbReference>
<dbReference type="GO" id="GO:0007155">
    <property type="term" value="P:cell adhesion"/>
    <property type="evidence" value="ECO:0007669"/>
    <property type="project" value="InterPro"/>
</dbReference>
<evidence type="ECO:0008006" key="8">
    <source>
        <dbReference type="Google" id="ProtNLM"/>
    </source>
</evidence>
<dbReference type="RefSeq" id="WP_012128876.1">
    <property type="nucleotide sequence ID" value="NC_009783.1"/>
</dbReference>
<dbReference type="SUPFAM" id="SSF54523">
    <property type="entry name" value="Pili subunits"/>
    <property type="match status" value="1"/>
</dbReference>
<dbReference type="PRINTS" id="PR00813">
    <property type="entry name" value="BCTERIALGSPG"/>
</dbReference>
<gene>
    <name evidence="6" type="ordered locus">VIBHAR_03468</name>
</gene>
<evidence type="ECO:0000256" key="5">
    <source>
        <dbReference type="SAM" id="Phobius"/>
    </source>
</evidence>
<evidence type="ECO:0000256" key="3">
    <source>
        <dbReference type="ARBA" id="ARBA00022481"/>
    </source>
</evidence>
<organism evidence="6 7">
    <name type="scientific">Vibrio campbellii (strain ATCC BAA-1116)</name>
    <dbReference type="NCBI Taxonomy" id="2902295"/>
    <lineage>
        <taxon>Bacteria</taxon>
        <taxon>Pseudomonadati</taxon>
        <taxon>Pseudomonadota</taxon>
        <taxon>Gammaproteobacteria</taxon>
        <taxon>Vibrionales</taxon>
        <taxon>Vibrionaceae</taxon>
        <taxon>Vibrio</taxon>
    </lineage>
</organism>
<proteinExistence type="inferred from homology"/>
<reference evidence="6 7" key="1">
    <citation type="submission" date="2007-08" db="EMBL/GenBank/DDBJ databases">
        <authorList>
            <consortium name="The Vibrio harveyi Genome Sequencing Project"/>
            <person name="Bassler B."/>
            <person name="Clifton S.W."/>
            <person name="Fulton L."/>
            <person name="Delehaunty K."/>
            <person name="Fronick C."/>
            <person name="Harrison M."/>
            <person name="Markivic C."/>
            <person name="Fulton R."/>
            <person name="Tin-Wollam A.-M."/>
            <person name="Shah N."/>
            <person name="Pepin K."/>
            <person name="Nash W."/>
            <person name="Thiruvilangam P."/>
            <person name="Bhonagiri V."/>
            <person name="Waters C."/>
            <person name="Tu K.C."/>
            <person name="Irgon J."/>
            <person name="Wilson R.K."/>
        </authorList>
    </citation>
    <scope>NUCLEOTIDE SEQUENCE [LARGE SCALE GENOMIC DNA]</scope>
    <source>
        <strain evidence="7">ATCC BAA-1116 / BB120</strain>
    </source>
</reference>
<dbReference type="GO" id="GO:0043107">
    <property type="term" value="P:type IV pilus-dependent motility"/>
    <property type="evidence" value="ECO:0007669"/>
    <property type="project" value="TreeGrafter"/>
</dbReference>
<dbReference type="AlphaFoldDB" id="A7MYW5"/>
<dbReference type="KEGG" id="vha:VIBHAR_03468"/>
<keyword evidence="5" id="KW-0812">Transmembrane</keyword>
<dbReference type="PANTHER" id="PTHR30093">
    <property type="entry name" value="GENERAL SECRETION PATHWAY PROTEIN G"/>
    <property type="match status" value="1"/>
</dbReference>
<keyword evidence="5" id="KW-0472">Membrane</keyword>
<dbReference type="InterPro" id="IPR001082">
    <property type="entry name" value="Pilin"/>
</dbReference>
<dbReference type="PANTHER" id="PTHR30093:SF34">
    <property type="entry name" value="PREPILIN PEPTIDASE-DEPENDENT PROTEIN D"/>
    <property type="match status" value="1"/>
</dbReference>
<evidence type="ECO:0000256" key="1">
    <source>
        <dbReference type="ARBA" id="ARBA00005233"/>
    </source>
</evidence>
<dbReference type="InterPro" id="IPR000983">
    <property type="entry name" value="Bac_GSPG_pilin"/>
</dbReference>
<evidence type="ECO:0000313" key="7">
    <source>
        <dbReference type="Proteomes" id="UP000008152"/>
    </source>
</evidence>
<dbReference type="Proteomes" id="UP000008152">
    <property type="component" value="Chromosome I"/>
</dbReference>
<sequence length="141" mass="14721">MKTNKQKKQQGFTLIELMIVVAIIGVLSAVAIPAYKNYVKKSEAAAGMGTVRALLTNIDMYIQENGAFPATNNLADLGASAGMNTLGTIALTQDGSVSEAGSVAFNFGTNATLNSTNITYTRSASGWSCNNTTGQTIKSCN</sequence>
<accession>A7MYW5</accession>
<evidence type="ECO:0000256" key="4">
    <source>
        <dbReference type="RuleBase" id="RU000389"/>
    </source>
</evidence>
<dbReference type="GO" id="GO:0015627">
    <property type="term" value="C:type II protein secretion system complex"/>
    <property type="evidence" value="ECO:0007669"/>
    <property type="project" value="InterPro"/>
</dbReference>
<keyword evidence="3" id="KW-0488">Methylation</keyword>
<keyword evidence="5" id="KW-1133">Transmembrane helix</keyword>
<name>A7MYW5_VIBC1</name>
<evidence type="ECO:0000256" key="2">
    <source>
        <dbReference type="ARBA" id="ARBA00011156"/>
    </source>
</evidence>
<dbReference type="InterPro" id="IPR045584">
    <property type="entry name" value="Pilin-like"/>
</dbReference>
<dbReference type="Gene3D" id="3.30.700.10">
    <property type="entry name" value="Glycoprotein, Type 4 Pilin"/>
    <property type="match status" value="1"/>
</dbReference>